<evidence type="ECO:0000256" key="2">
    <source>
        <dbReference type="ARBA" id="ARBA00023315"/>
    </source>
</evidence>
<dbReference type="InterPro" id="IPR016181">
    <property type="entry name" value="Acyl_CoA_acyltransferase"/>
</dbReference>
<dbReference type="Gene3D" id="3.40.630.30">
    <property type="match status" value="1"/>
</dbReference>
<dbReference type="EMBL" id="CP063078">
    <property type="protein sequence ID" value="QOQ87948.1"/>
    <property type="molecule type" value="Genomic_DNA"/>
</dbReference>
<feature type="domain" description="N-acetyltransferase" evidence="3">
    <location>
        <begin position="1"/>
        <end position="179"/>
    </location>
</feature>
<organism evidence="4 5">
    <name type="scientific">Campylobacter corcagiensis</name>
    <dbReference type="NCBI Taxonomy" id="1448857"/>
    <lineage>
        <taxon>Bacteria</taxon>
        <taxon>Pseudomonadati</taxon>
        <taxon>Campylobacterota</taxon>
        <taxon>Epsilonproteobacteria</taxon>
        <taxon>Campylobacterales</taxon>
        <taxon>Campylobacteraceae</taxon>
        <taxon>Campylobacter</taxon>
    </lineage>
</organism>
<keyword evidence="1 4" id="KW-0808">Transferase</keyword>
<dbReference type="PROSITE" id="PS51186">
    <property type="entry name" value="GNAT"/>
    <property type="match status" value="1"/>
</dbReference>
<evidence type="ECO:0000313" key="4">
    <source>
        <dbReference type="EMBL" id="QOQ87948.1"/>
    </source>
</evidence>
<dbReference type="Pfam" id="PF00583">
    <property type="entry name" value="Acetyltransf_1"/>
    <property type="match status" value="1"/>
</dbReference>
<protein>
    <submittedName>
        <fullName evidence="4">GNAT family N-acetyltransferase</fullName>
    </submittedName>
</protein>
<dbReference type="Proteomes" id="UP000594749">
    <property type="component" value="Chromosome"/>
</dbReference>
<proteinExistence type="predicted"/>
<dbReference type="SUPFAM" id="SSF55729">
    <property type="entry name" value="Acyl-CoA N-acyltransferases (Nat)"/>
    <property type="match status" value="1"/>
</dbReference>
<evidence type="ECO:0000259" key="3">
    <source>
        <dbReference type="PROSITE" id="PS51186"/>
    </source>
</evidence>
<sequence length="179" mass="21184">MIKKARPSDFIKCFEILELAMSDFTDIIFNETSKEKKLEIFEKFFKTKNNRLSHENIMIYENENSEICGAICAYEGRDSDFLDMVFNQRLKELKAKNLIKKECDDDEFYIDSVAVLPEFRGRGYFKAMVNETINKARDLGFKKVSLITQTPEIYTKFGFKFDKNDEFYGEIYQKMILEL</sequence>
<evidence type="ECO:0000313" key="5">
    <source>
        <dbReference type="Proteomes" id="UP000594749"/>
    </source>
</evidence>
<gene>
    <name evidence="4" type="ORF">IMC76_03890</name>
</gene>
<dbReference type="AlphaFoldDB" id="A0A7M1LHA7"/>
<evidence type="ECO:0000256" key="1">
    <source>
        <dbReference type="ARBA" id="ARBA00022679"/>
    </source>
</evidence>
<accession>A0A7M1LHA7</accession>
<keyword evidence="5" id="KW-1185">Reference proteome</keyword>
<dbReference type="CDD" id="cd04301">
    <property type="entry name" value="NAT_SF"/>
    <property type="match status" value="1"/>
</dbReference>
<dbReference type="InterPro" id="IPR050680">
    <property type="entry name" value="YpeA/RimI_acetyltransf"/>
</dbReference>
<dbReference type="OrthoDB" id="5319888at2"/>
<dbReference type="PANTHER" id="PTHR43420">
    <property type="entry name" value="ACETYLTRANSFERASE"/>
    <property type="match status" value="1"/>
</dbReference>
<dbReference type="InterPro" id="IPR000182">
    <property type="entry name" value="GNAT_dom"/>
</dbReference>
<name>A0A7M1LHA7_9BACT</name>
<dbReference type="RefSeq" id="WP_025802070.1">
    <property type="nucleotide sequence ID" value="NZ_CP053842.1"/>
</dbReference>
<keyword evidence="2" id="KW-0012">Acyltransferase</keyword>
<dbReference type="GO" id="GO:0016747">
    <property type="term" value="F:acyltransferase activity, transferring groups other than amino-acyl groups"/>
    <property type="evidence" value="ECO:0007669"/>
    <property type="project" value="InterPro"/>
</dbReference>
<reference evidence="4 5" key="1">
    <citation type="submission" date="2020-10" db="EMBL/GenBank/DDBJ databases">
        <title>Campylobacter and Helicobacter PacBio genomes.</title>
        <authorList>
            <person name="Lane C."/>
        </authorList>
    </citation>
    <scope>NUCLEOTIDE SEQUENCE [LARGE SCALE GENOMIC DNA]</scope>
    <source>
        <strain evidence="4 5">2016D-0077</strain>
    </source>
</reference>